<dbReference type="AlphaFoldDB" id="A0A843WHQ1"/>
<gene>
    <name evidence="2" type="ORF">Taro_039891</name>
</gene>
<name>A0A843WHQ1_COLES</name>
<evidence type="ECO:0000313" key="3">
    <source>
        <dbReference type="Proteomes" id="UP000652761"/>
    </source>
</evidence>
<sequence length="420" mass="45735">MGVYSVFWWCFPELFVVVLVRVPLSLGLLLCSLKSSAVLPLRFEVSIVWLVAVALPSRLRCIAWLSCVLVVFPRTVGCCPGEVHSQDCSRLVSAVCIASTICYVLSVGRVFGRLFGLRSGDVFPERLLAFWVEVLPKLPCIVFVCHCSLSVEMSCRRFRMDCPCDSLPRCCRSRCGASDRLRWWDFVCPQDQEVGFVSRTLWALPDGGLVSAMGVWLVVLWKCQSRLVVFLYVWKRLVVRVFFPFFPLVARGGGAGKAVGAVFSHCGDLCGEDIVLGCVLDCTLVCALEVLVAVWCVALPACMALSFPPLEHFVLADALWLYRYHCAVAALPCLGSPIGGTPGFGRGLCPGFPSCFGERVCPVGVPCSDLGPFKVDMLASTSAVVSFSCAVADVLICLALPTSDVFFGFASVCVPVEQVF</sequence>
<proteinExistence type="predicted"/>
<dbReference type="EMBL" id="NMUH01003776">
    <property type="protein sequence ID" value="MQM07057.1"/>
    <property type="molecule type" value="Genomic_DNA"/>
</dbReference>
<accession>A0A843WHQ1</accession>
<keyword evidence="1" id="KW-0812">Transmembrane</keyword>
<feature type="transmembrane region" description="Helical" evidence="1">
    <location>
        <begin position="6"/>
        <end position="30"/>
    </location>
</feature>
<feature type="transmembrane region" description="Helical" evidence="1">
    <location>
        <begin position="128"/>
        <end position="151"/>
    </location>
</feature>
<evidence type="ECO:0000256" key="1">
    <source>
        <dbReference type="SAM" id="Phobius"/>
    </source>
</evidence>
<feature type="transmembrane region" description="Helical" evidence="1">
    <location>
        <begin position="91"/>
        <end position="108"/>
    </location>
</feature>
<dbReference type="Proteomes" id="UP000652761">
    <property type="component" value="Unassembled WGS sequence"/>
</dbReference>
<reference evidence="2" key="1">
    <citation type="submission" date="2017-07" db="EMBL/GenBank/DDBJ databases">
        <title>Taro Niue Genome Assembly and Annotation.</title>
        <authorList>
            <person name="Atibalentja N."/>
            <person name="Keating K."/>
            <person name="Fields C.J."/>
        </authorList>
    </citation>
    <scope>NUCLEOTIDE SEQUENCE</scope>
    <source>
        <strain evidence="2">Niue_2</strain>
        <tissue evidence="2">Leaf</tissue>
    </source>
</reference>
<protein>
    <submittedName>
        <fullName evidence="2">Uncharacterized protein</fullName>
    </submittedName>
</protein>
<keyword evidence="1" id="KW-0472">Membrane</keyword>
<keyword evidence="1" id="KW-1133">Transmembrane helix</keyword>
<keyword evidence="3" id="KW-1185">Reference proteome</keyword>
<comment type="caution">
    <text evidence="2">The sequence shown here is derived from an EMBL/GenBank/DDBJ whole genome shotgun (WGS) entry which is preliminary data.</text>
</comment>
<organism evidence="2 3">
    <name type="scientific">Colocasia esculenta</name>
    <name type="common">Wild taro</name>
    <name type="synonym">Arum esculentum</name>
    <dbReference type="NCBI Taxonomy" id="4460"/>
    <lineage>
        <taxon>Eukaryota</taxon>
        <taxon>Viridiplantae</taxon>
        <taxon>Streptophyta</taxon>
        <taxon>Embryophyta</taxon>
        <taxon>Tracheophyta</taxon>
        <taxon>Spermatophyta</taxon>
        <taxon>Magnoliopsida</taxon>
        <taxon>Liliopsida</taxon>
        <taxon>Araceae</taxon>
        <taxon>Aroideae</taxon>
        <taxon>Colocasieae</taxon>
        <taxon>Colocasia</taxon>
    </lineage>
</organism>
<evidence type="ECO:0000313" key="2">
    <source>
        <dbReference type="EMBL" id="MQM07057.1"/>
    </source>
</evidence>